<comment type="caution">
    <text evidence="1">The sequence shown here is derived from an EMBL/GenBank/DDBJ whole genome shotgun (WGS) entry which is preliminary data.</text>
</comment>
<gene>
    <name evidence="1" type="ORF">PEBR_07423</name>
</gene>
<organism evidence="1 2">
    <name type="scientific">Penicillium brasilianum</name>
    <dbReference type="NCBI Taxonomy" id="104259"/>
    <lineage>
        <taxon>Eukaryota</taxon>
        <taxon>Fungi</taxon>
        <taxon>Dikarya</taxon>
        <taxon>Ascomycota</taxon>
        <taxon>Pezizomycotina</taxon>
        <taxon>Eurotiomycetes</taxon>
        <taxon>Eurotiomycetidae</taxon>
        <taxon>Eurotiales</taxon>
        <taxon>Aspergillaceae</taxon>
        <taxon>Penicillium</taxon>
    </lineage>
</organism>
<dbReference type="Proteomes" id="UP000190744">
    <property type="component" value="Unassembled WGS sequence"/>
</dbReference>
<reference evidence="2" key="1">
    <citation type="submission" date="2015-09" db="EMBL/GenBank/DDBJ databases">
        <authorList>
            <person name="Fill T.P."/>
            <person name="Baretta J.F."/>
            <person name="de Almeida L.G."/>
            <person name="Rocha M."/>
            <person name="de Souza D.H."/>
            <person name="Malavazi I."/>
            <person name="Cerdeira L.T."/>
            <person name="Hong H."/>
            <person name="Samborskyy M."/>
            <person name="de Vasconcelos A.T."/>
            <person name="Leadlay P."/>
            <person name="Rodrigues-Filho E."/>
        </authorList>
    </citation>
    <scope>NUCLEOTIDE SEQUENCE [LARGE SCALE GENOMIC DNA]</scope>
    <source>
        <strain evidence="2">LaBioMMi 136</strain>
    </source>
</reference>
<evidence type="ECO:0000313" key="1">
    <source>
        <dbReference type="EMBL" id="OOQ89666.1"/>
    </source>
</evidence>
<accession>A0A1S9RW86</accession>
<dbReference type="AlphaFoldDB" id="A0A1S9RW86"/>
<sequence>MRQHLAASAVACLPPDRSCAIFDPIPLMDYASQQAASRKNNLPLSQFGNWEEGRTYDEDPPACIRYLIEWKVTPNNSGGERYRSWKRNIVVGRWF</sequence>
<evidence type="ECO:0000313" key="2">
    <source>
        <dbReference type="Proteomes" id="UP000190744"/>
    </source>
</evidence>
<proteinExistence type="predicted"/>
<dbReference type="EMBL" id="LJBN01000104">
    <property type="protein sequence ID" value="OOQ89666.1"/>
    <property type="molecule type" value="Genomic_DNA"/>
</dbReference>
<name>A0A1S9RW86_PENBI</name>
<protein>
    <submittedName>
        <fullName evidence="1">Uncharacterized protein</fullName>
    </submittedName>
</protein>